<proteinExistence type="predicted"/>
<dbReference type="CDD" id="cd02440">
    <property type="entry name" value="AdoMet_MTases"/>
    <property type="match status" value="1"/>
</dbReference>
<evidence type="ECO:0000313" key="2">
    <source>
        <dbReference type="Proteomes" id="UP000320762"/>
    </source>
</evidence>
<evidence type="ECO:0000313" key="1">
    <source>
        <dbReference type="EMBL" id="TRM62750.1"/>
    </source>
</evidence>
<dbReference type="STRING" id="97359.A0A550CD58"/>
<dbReference type="SUPFAM" id="SSF53335">
    <property type="entry name" value="S-adenosyl-L-methionine-dependent methyltransferases"/>
    <property type="match status" value="1"/>
</dbReference>
<organism evidence="1 2">
    <name type="scientific">Schizophyllum amplum</name>
    <dbReference type="NCBI Taxonomy" id="97359"/>
    <lineage>
        <taxon>Eukaryota</taxon>
        <taxon>Fungi</taxon>
        <taxon>Dikarya</taxon>
        <taxon>Basidiomycota</taxon>
        <taxon>Agaricomycotina</taxon>
        <taxon>Agaricomycetes</taxon>
        <taxon>Agaricomycetidae</taxon>
        <taxon>Agaricales</taxon>
        <taxon>Schizophyllaceae</taxon>
        <taxon>Schizophyllum</taxon>
    </lineage>
</organism>
<dbReference type="GO" id="GO:0008168">
    <property type="term" value="F:methyltransferase activity"/>
    <property type="evidence" value="ECO:0007669"/>
    <property type="project" value="UniProtKB-KW"/>
</dbReference>
<comment type="caution">
    <text evidence="1">The sequence shown here is derived from an EMBL/GenBank/DDBJ whole genome shotgun (WGS) entry which is preliminary data.</text>
</comment>
<dbReference type="InterPro" id="IPR029063">
    <property type="entry name" value="SAM-dependent_MTases_sf"/>
</dbReference>
<accession>A0A550CD58</accession>
<dbReference type="PANTHER" id="PTHR43591:SF24">
    <property type="entry name" value="2-METHOXY-6-POLYPRENYL-1,4-BENZOQUINOL METHYLASE, MITOCHONDRIAL"/>
    <property type="match status" value="1"/>
</dbReference>
<keyword evidence="1" id="KW-0489">Methyltransferase</keyword>
<dbReference type="GO" id="GO:0032259">
    <property type="term" value="P:methylation"/>
    <property type="evidence" value="ECO:0007669"/>
    <property type="project" value="UniProtKB-KW"/>
</dbReference>
<dbReference type="Proteomes" id="UP000320762">
    <property type="component" value="Unassembled WGS sequence"/>
</dbReference>
<dbReference type="Gene3D" id="3.40.50.150">
    <property type="entry name" value="Vaccinia Virus protein VP39"/>
    <property type="match status" value="1"/>
</dbReference>
<sequence length="327" mass="37200">MTHSFYAPAELHTVGDDDSEFFHSLHGRLLNKMNTTYMLPADDDEVRRSELHHRMLQFVFHSKNYVGPVHPVLRPGPGSQRRILDIGTGSGIWAIQMADEFPTAEVIGVDVAPIQPRRVPSNCTFELCDFNQSPLPYPNGYFDFIHARSVQTGIVDYPQLIRECARILRPGGLIVLIEPDLTPQLGDKDRRASISHSRDPQLASGWVNFWRTYEACLRRLGVDPSVPAHLSEHLTMSGEFDKVVKQDGKIPIGFWPEDPETLTVGQLQWMDYELLLPGLLPMFLFCGMPERQARDLILDAQHDLYRSPVQLSTQLHISYAVKRARYT</sequence>
<dbReference type="OrthoDB" id="2013972at2759"/>
<gene>
    <name evidence="1" type="ORF">BD626DRAFT_403830</name>
</gene>
<protein>
    <submittedName>
        <fullName evidence="1">S-adenosyl-L-methionine-dependent methyltransferase</fullName>
    </submittedName>
</protein>
<dbReference type="PANTHER" id="PTHR43591">
    <property type="entry name" value="METHYLTRANSFERASE"/>
    <property type="match status" value="1"/>
</dbReference>
<dbReference type="Pfam" id="PF13489">
    <property type="entry name" value="Methyltransf_23"/>
    <property type="match status" value="1"/>
</dbReference>
<reference evidence="1 2" key="1">
    <citation type="journal article" date="2019" name="New Phytol.">
        <title>Comparative genomics reveals unique wood-decay strategies and fruiting body development in the Schizophyllaceae.</title>
        <authorList>
            <person name="Almasi E."/>
            <person name="Sahu N."/>
            <person name="Krizsan K."/>
            <person name="Balint B."/>
            <person name="Kovacs G.M."/>
            <person name="Kiss B."/>
            <person name="Cseklye J."/>
            <person name="Drula E."/>
            <person name="Henrissat B."/>
            <person name="Nagy I."/>
            <person name="Chovatia M."/>
            <person name="Adam C."/>
            <person name="LaButti K."/>
            <person name="Lipzen A."/>
            <person name="Riley R."/>
            <person name="Grigoriev I.V."/>
            <person name="Nagy L.G."/>
        </authorList>
    </citation>
    <scope>NUCLEOTIDE SEQUENCE [LARGE SCALE GENOMIC DNA]</scope>
    <source>
        <strain evidence="1 2">NL-1724</strain>
    </source>
</reference>
<keyword evidence="1" id="KW-0808">Transferase</keyword>
<dbReference type="EMBL" id="VDMD01000012">
    <property type="protein sequence ID" value="TRM62750.1"/>
    <property type="molecule type" value="Genomic_DNA"/>
</dbReference>
<keyword evidence="2" id="KW-1185">Reference proteome</keyword>
<dbReference type="AlphaFoldDB" id="A0A550CD58"/>
<name>A0A550CD58_9AGAR</name>